<protein>
    <submittedName>
        <fullName evidence="1">Uncharacterized protein</fullName>
    </submittedName>
</protein>
<comment type="caution">
    <text evidence="1">The sequence shown here is derived from an EMBL/GenBank/DDBJ whole genome shotgun (WGS) entry which is preliminary data.</text>
</comment>
<dbReference type="RefSeq" id="WP_386822228.1">
    <property type="nucleotide sequence ID" value="NZ_JBHTIF010000001.1"/>
</dbReference>
<reference evidence="2" key="1">
    <citation type="journal article" date="2019" name="Int. J. Syst. Evol. Microbiol.">
        <title>The Global Catalogue of Microorganisms (GCM) 10K type strain sequencing project: providing services to taxonomists for standard genome sequencing and annotation.</title>
        <authorList>
            <consortium name="The Broad Institute Genomics Platform"/>
            <consortium name="The Broad Institute Genome Sequencing Center for Infectious Disease"/>
            <person name="Wu L."/>
            <person name="Ma J."/>
        </authorList>
    </citation>
    <scope>NUCLEOTIDE SEQUENCE [LARGE SCALE GENOMIC DNA]</scope>
    <source>
        <strain evidence="2">CCUG 55585</strain>
    </source>
</reference>
<dbReference type="EMBL" id="JBHTIF010000001">
    <property type="protein sequence ID" value="MFD0724573.1"/>
    <property type="molecule type" value="Genomic_DNA"/>
</dbReference>
<accession>A0ABW2Y9F2</accession>
<dbReference type="Proteomes" id="UP001597110">
    <property type="component" value="Unassembled WGS sequence"/>
</dbReference>
<evidence type="ECO:0000313" key="1">
    <source>
        <dbReference type="EMBL" id="MFD0724573.1"/>
    </source>
</evidence>
<organism evidence="1 2">
    <name type="scientific">Lysobacter brunescens</name>
    <dbReference type="NCBI Taxonomy" id="262323"/>
    <lineage>
        <taxon>Bacteria</taxon>
        <taxon>Pseudomonadati</taxon>
        <taxon>Pseudomonadota</taxon>
        <taxon>Gammaproteobacteria</taxon>
        <taxon>Lysobacterales</taxon>
        <taxon>Lysobacteraceae</taxon>
        <taxon>Lysobacter</taxon>
    </lineage>
</organism>
<sequence length="112" mass="12818">MDMPIGRVAHTHLPYCLQKTKDGKWLVLNRNYKPLGVTSKEWVDYDNHPDRIAINARTISALRKLAIYDIPDMPDDPGLFFFYNDGSIPTESPANWNRYAKILQLLAGAKTK</sequence>
<name>A0ABW2Y9F2_9GAMM</name>
<evidence type="ECO:0000313" key="2">
    <source>
        <dbReference type="Proteomes" id="UP001597110"/>
    </source>
</evidence>
<gene>
    <name evidence="1" type="ORF">ACFQ0E_03065</name>
</gene>
<keyword evidence="2" id="KW-1185">Reference proteome</keyword>
<proteinExistence type="predicted"/>